<evidence type="ECO:0000256" key="3">
    <source>
        <dbReference type="ARBA" id="ARBA00022448"/>
    </source>
</evidence>
<dbReference type="GO" id="GO:0042910">
    <property type="term" value="F:xenobiotic transmembrane transporter activity"/>
    <property type="evidence" value="ECO:0007669"/>
    <property type="project" value="InterPro"/>
</dbReference>
<organism evidence="10 11">
    <name type="scientific">Acetobacter estunensis</name>
    <dbReference type="NCBI Taxonomy" id="104097"/>
    <lineage>
        <taxon>Bacteria</taxon>
        <taxon>Pseudomonadati</taxon>
        <taxon>Pseudomonadota</taxon>
        <taxon>Alphaproteobacteria</taxon>
        <taxon>Acetobacterales</taxon>
        <taxon>Acetobacteraceae</taxon>
        <taxon>Acetobacter</taxon>
    </lineage>
</organism>
<evidence type="ECO:0000313" key="11">
    <source>
        <dbReference type="Proteomes" id="UP000597459"/>
    </source>
</evidence>
<feature type="transmembrane region" description="Helical" evidence="8">
    <location>
        <begin position="21"/>
        <end position="41"/>
    </location>
</feature>
<comment type="subcellular location">
    <subcellularLocation>
        <location evidence="8">Cell inner membrane</location>
        <topology evidence="8">Multi-pass membrane protein</topology>
    </subcellularLocation>
    <subcellularLocation>
        <location evidence="1">Cell membrane</location>
        <topology evidence="1">Multi-pass membrane protein</topology>
    </subcellularLocation>
</comment>
<dbReference type="PROSITE" id="PS50850">
    <property type="entry name" value="MFS"/>
    <property type="match status" value="1"/>
</dbReference>
<name>A0A967B383_9PROT</name>
<feature type="transmembrane region" description="Helical" evidence="8">
    <location>
        <begin position="403"/>
        <end position="422"/>
    </location>
</feature>
<feature type="transmembrane region" description="Helical" evidence="8">
    <location>
        <begin position="333"/>
        <end position="353"/>
    </location>
</feature>
<dbReference type="CDD" id="cd17320">
    <property type="entry name" value="MFS_MdfA_MDR_like"/>
    <property type="match status" value="1"/>
</dbReference>
<feature type="transmembrane region" description="Helical" evidence="8">
    <location>
        <begin position="231"/>
        <end position="249"/>
    </location>
</feature>
<comment type="similarity">
    <text evidence="2 8">Belongs to the major facilitator superfamily. Bcr/CmlA family.</text>
</comment>
<dbReference type="InterPro" id="IPR005829">
    <property type="entry name" value="Sugar_transporter_CS"/>
</dbReference>
<evidence type="ECO:0000256" key="6">
    <source>
        <dbReference type="ARBA" id="ARBA00022989"/>
    </source>
</evidence>
<keyword evidence="8" id="KW-0997">Cell inner membrane</keyword>
<dbReference type="AlphaFoldDB" id="A0A967B383"/>
<evidence type="ECO:0000256" key="8">
    <source>
        <dbReference type="RuleBase" id="RU365088"/>
    </source>
</evidence>
<keyword evidence="4" id="KW-1003">Cell membrane</keyword>
<evidence type="ECO:0000256" key="2">
    <source>
        <dbReference type="ARBA" id="ARBA00006236"/>
    </source>
</evidence>
<feature type="transmembrane region" description="Helical" evidence="8">
    <location>
        <begin position="121"/>
        <end position="142"/>
    </location>
</feature>
<protein>
    <recommendedName>
        <fullName evidence="8">Bcr/CflA family efflux transporter</fullName>
    </recommendedName>
</protein>
<dbReference type="SUPFAM" id="SSF103473">
    <property type="entry name" value="MFS general substrate transporter"/>
    <property type="match status" value="1"/>
</dbReference>
<dbReference type="EMBL" id="WOTH01000001">
    <property type="protein sequence ID" value="NHO52409.1"/>
    <property type="molecule type" value="Genomic_DNA"/>
</dbReference>
<dbReference type="Gene3D" id="1.20.1720.10">
    <property type="entry name" value="Multidrug resistance protein D"/>
    <property type="match status" value="1"/>
</dbReference>
<evidence type="ECO:0000256" key="7">
    <source>
        <dbReference type="ARBA" id="ARBA00023136"/>
    </source>
</evidence>
<comment type="caution">
    <text evidence="10">The sequence shown here is derived from an EMBL/GenBank/DDBJ whole genome shotgun (WGS) entry which is preliminary data.</text>
</comment>
<dbReference type="NCBIfam" id="TIGR00710">
    <property type="entry name" value="efflux_Bcr_CflA"/>
    <property type="match status" value="1"/>
</dbReference>
<proteinExistence type="inferred from homology"/>
<sequence>MPANGQPKLFHTFRPPNPTGALPWWLPILLGFLTAAGPIATDIYLPAFPIMVKDLHTDLAGVQQTLSIWFIGLAIGQLTVGPMADRFGRRAPLIIGNLIFAFGSAVCAAAPDIYTFFGGRFVASLGASASLVIPTACVRDLVPDVRAGARMMSRLVMVMGVVPILAPMLGGVAVTFVSWRVIFWASTGYGVLCTLLVIRLLPETLAPDLRSRLSPISLVTRYVGLLKDRGFLSHALIVGFSTFMSFSYLTAASPVFINGFGFTPLHFSMLFGLFAIFMIGASQLNGMLVNHFSPERLLAAAVMLAAGGSLALLGVSLWVSGHMPLPPGISLEAVVTIGTMIVALGATGIIYPNAMMGALADHAKVAGAASALAGTMQYVFGALTGGLIGILSAQVFPREGSPMPMTIGMLLGALMMVATLPLRPRGK</sequence>
<dbReference type="Proteomes" id="UP000597459">
    <property type="component" value="Unassembled WGS sequence"/>
</dbReference>
<evidence type="ECO:0000256" key="1">
    <source>
        <dbReference type="ARBA" id="ARBA00004651"/>
    </source>
</evidence>
<keyword evidence="3 8" id="KW-0813">Transport</keyword>
<feature type="transmembrane region" description="Helical" evidence="8">
    <location>
        <begin position="61"/>
        <end position="81"/>
    </location>
</feature>
<dbReference type="Pfam" id="PF07690">
    <property type="entry name" value="MFS_1"/>
    <property type="match status" value="1"/>
</dbReference>
<feature type="transmembrane region" description="Helical" evidence="8">
    <location>
        <begin position="297"/>
        <end position="321"/>
    </location>
</feature>
<dbReference type="PROSITE" id="PS00216">
    <property type="entry name" value="SUGAR_TRANSPORT_1"/>
    <property type="match status" value="1"/>
</dbReference>
<gene>
    <name evidence="10" type="ORF">GOB87_00300</name>
</gene>
<evidence type="ECO:0000259" key="9">
    <source>
        <dbReference type="PROSITE" id="PS50850"/>
    </source>
</evidence>
<reference evidence="10" key="1">
    <citation type="submission" date="2019-11" db="EMBL/GenBank/DDBJ databases">
        <title>Description of new Acetobacter species.</title>
        <authorList>
            <person name="Cleenwerck I."/>
            <person name="Sombolestani A.S."/>
        </authorList>
    </citation>
    <scope>NUCLEOTIDE SEQUENCE</scope>
    <source>
        <strain evidence="10">LMG 1626</strain>
    </source>
</reference>
<dbReference type="PANTHER" id="PTHR23502">
    <property type="entry name" value="MAJOR FACILITATOR SUPERFAMILY"/>
    <property type="match status" value="1"/>
</dbReference>
<evidence type="ECO:0000256" key="5">
    <source>
        <dbReference type="ARBA" id="ARBA00022692"/>
    </source>
</evidence>
<feature type="transmembrane region" description="Helical" evidence="8">
    <location>
        <begin position="182"/>
        <end position="202"/>
    </location>
</feature>
<feature type="transmembrane region" description="Helical" evidence="8">
    <location>
        <begin position="255"/>
        <end position="277"/>
    </location>
</feature>
<feature type="transmembrane region" description="Helical" evidence="8">
    <location>
        <begin position="154"/>
        <end position="176"/>
    </location>
</feature>
<keyword evidence="6 8" id="KW-1133">Transmembrane helix</keyword>
<evidence type="ECO:0000313" key="10">
    <source>
        <dbReference type="EMBL" id="NHO52409.1"/>
    </source>
</evidence>
<accession>A0A967B383</accession>
<dbReference type="InterPro" id="IPR020846">
    <property type="entry name" value="MFS_dom"/>
</dbReference>
<dbReference type="GO" id="GO:0005886">
    <property type="term" value="C:plasma membrane"/>
    <property type="evidence" value="ECO:0007669"/>
    <property type="project" value="UniProtKB-SubCell"/>
</dbReference>
<keyword evidence="7 8" id="KW-0472">Membrane</keyword>
<dbReference type="InterPro" id="IPR004812">
    <property type="entry name" value="Efflux_drug-R_Bcr/CmlA"/>
</dbReference>
<dbReference type="RefSeq" id="WP_166312552.1">
    <property type="nucleotide sequence ID" value="NZ_WOTH01000001.1"/>
</dbReference>
<dbReference type="InterPro" id="IPR036259">
    <property type="entry name" value="MFS_trans_sf"/>
</dbReference>
<feature type="transmembrane region" description="Helical" evidence="8">
    <location>
        <begin position="365"/>
        <end position="391"/>
    </location>
</feature>
<feature type="domain" description="Major facilitator superfamily (MFS) profile" evidence="9">
    <location>
        <begin position="26"/>
        <end position="427"/>
    </location>
</feature>
<dbReference type="InterPro" id="IPR011701">
    <property type="entry name" value="MFS"/>
</dbReference>
<keyword evidence="11" id="KW-1185">Reference proteome</keyword>
<feature type="transmembrane region" description="Helical" evidence="8">
    <location>
        <begin position="93"/>
        <end position="115"/>
    </location>
</feature>
<evidence type="ECO:0000256" key="4">
    <source>
        <dbReference type="ARBA" id="ARBA00022475"/>
    </source>
</evidence>
<dbReference type="PANTHER" id="PTHR23502:SF132">
    <property type="entry name" value="POLYAMINE TRANSPORTER 2-RELATED"/>
    <property type="match status" value="1"/>
</dbReference>
<dbReference type="GO" id="GO:1990961">
    <property type="term" value="P:xenobiotic detoxification by transmembrane export across the plasma membrane"/>
    <property type="evidence" value="ECO:0007669"/>
    <property type="project" value="InterPro"/>
</dbReference>
<keyword evidence="5 8" id="KW-0812">Transmembrane</keyword>